<comment type="catalytic activity">
    <reaction evidence="37">
        <text>N(omega),N('omega)-dimethyl-L-arginine + glyoxylate = 5-(3,3'-dimethylguanidino)-2-oxopentanoate + glycine</text>
        <dbReference type="Rhea" id="RHEA:77315"/>
        <dbReference type="ChEBI" id="CHEBI:36655"/>
        <dbReference type="ChEBI" id="CHEBI:57305"/>
        <dbReference type="ChEBI" id="CHEBI:197308"/>
        <dbReference type="ChEBI" id="CHEBI:197310"/>
    </reaction>
</comment>
<comment type="catalytic activity">
    <reaction evidence="20">
        <text>(R)-3-amino-2-methylpropanoate + pyruvate = 2-methyl-3-oxopropanoate + L-alanine</text>
        <dbReference type="Rhea" id="RHEA:18393"/>
        <dbReference type="ChEBI" id="CHEBI:15361"/>
        <dbReference type="ChEBI" id="CHEBI:57700"/>
        <dbReference type="ChEBI" id="CHEBI:57731"/>
        <dbReference type="ChEBI" id="CHEBI:57972"/>
        <dbReference type="EC" id="2.6.1.40"/>
    </reaction>
    <physiologicalReaction direction="left-to-right" evidence="20">
        <dbReference type="Rhea" id="RHEA:18394"/>
    </physiologicalReaction>
</comment>
<dbReference type="GO" id="GO:0019481">
    <property type="term" value="P:L-alanine catabolic process, by transamination"/>
    <property type="evidence" value="ECO:0007669"/>
    <property type="project" value="TreeGrafter"/>
</dbReference>
<comment type="catalytic activity">
    <reaction evidence="24">
        <text>L-ornithine + pyruvate = 5-amino-2-oxopentanoate + L-alanine</text>
        <dbReference type="Rhea" id="RHEA:77327"/>
        <dbReference type="ChEBI" id="CHEBI:15361"/>
        <dbReference type="ChEBI" id="CHEBI:46911"/>
        <dbReference type="ChEBI" id="CHEBI:57972"/>
        <dbReference type="ChEBI" id="CHEBI:58802"/>
    </reaction>
</comment>
<evidence type="ECO:0000256" key="30">
    <source>
        <dbReference type="ARBA" id="ARBA00044258"/>
    </source>
</evidence>
<dbReference type="PROSITE" id="PS00600">
    <property type="entry name" value="AA_TRANSFER_CLASS_3"/>
    <property type="match status" value="1"/>
</dbReference>
<evidence type="ECO:0000256" key="29">
    <source>
        <dbReference type="ARBA" id="ARBA00044257"/>
    </source>
</evidence>
<evidence type="ECO:0000256" key="15">
    <source>
        <dbReference type="ARBA" id="ARBA00041845"/>
    </source>
</evidence>
<evidence type="ECO:0000256" key="18">
    <source>
        <dbReference type="ARBA" id="ARBA00043669"/>
    </source>
</evidence>
<comment type="catalytic activity">
    <reaction evidence="34">
        <text>N(omega),N(omega)-dimethyl-L-arginine + 2-oxobutanoate = 5-(3,3-dimethylguanidino)-2-oxopentanoate + (2S)-2-aminobutanoate</text>
        <dbReference type="Rhea" id="RHEA:77351"/>
        <dbReference type="ChEBI" id="CHEBI:16763"/>
        <dbReference type="ChEBI" id="CHEBI:58326"/>
        <dbReference type="ChEBI" id="CHEBI:74359"/>
        <dbReference type="ChEBI" id="CHEBI:197301"/>
    </reaction>
</comment>
<evidence type="ECO:0000256" key="23">
    <source>
        <dbReference type="ARBA" id="ARBA00043758"/>
    </source>
</evidence>
<comment type="catalytic activity">
    <reaction evidence="23">
        <text>N(omega)-methyl-L-arginine + pyruvate = 5-(3-methylguanidino)-2-oxopentanoate + L-alanine</text>
        <dbReference type="Rhea" id="RHEA:77319"/>
        <dbReference type="ChEBI" id="CHEBI:15361"/>
        <dbReference type="ChEBI" id="CHEBI:57972"/>
        <dbReference type="ChEBI" id="CHEBI:114953"/>
        <dbReference type="ChEBI" id="CHEBI:197314"/>
    </reaction>
</comment>
<evidence type="ECO:0000256" key="21">
    <source>
        <dbReference type="ARBA" id="ARBA00043749"/>
    </source>
</evidence>
<comment type="catalytic activity">
    <reaction evidence="25">
        <text>N(omega),N('omega)-dimethyl-L-arginine + pyruvate = 5-(3,3'-dimethylguanidino)-2-oxopentanoate + L-alanine</text>
        <dbReference type="Rhea" id="RHEA:77307"/>
        <dbReference type="ChEBI" id="CHEBI:15361"/>
        <dbReference type="ChEBI" id="CHEBI:57972"/>
        <dbReference type="ChEBI" id="CHEBI:197308"/>
        <dbReference type="ChEBI" id="CHEBI:197310"/>
    </reaction>
</comment>
<evidence type="ECO:0000256" key="26">
    <source>
        <dbReference type="ARBA" id="ARBA00043825"/>
    </source>
</evidence>
<comment type="catalytic activity">
    <reaction evidence="19">
        <text>(2S)-2-aminobutanoate + glyoxylate = 2-oxobutanoate + glycine</text>
        <dbReference type="Rhea" id="RHEA:77339"/>
        <dbReference type="ChEBI" id="CHEBI:16763"/>
        <dbReference type="ChEBI" id="CHEBI:36655"/>
        <dbReference type="ChEBI" id="CHEBI:57305"/>
        <dbReference type="ChEBI" id="CHEBI:74359"/>
    </reaction>
</comment>
<comment type="function">
    <text evidence="38">Multifunctional aminotransferase with a broad substrate specificity. Catalyzes the conversion of glyoxylate to glycine using alanine as the amino donor. Catalyzes metabolism of not L- but the D-isomer of D-beta-aminoisobutyric acid to generate 2-methyl-3-oxopropanoate and alanine. Catalyzes the transfer of the amino group from beta-alanine to pyruvate to yield L-alanine and 3-oxopropanoate. Can metabolize NG-monomethyl-L-arginine (NMMA), asymmetric NG,NG-dimethyl-L-arginine (ADMA) and symmetric NG,N'G-dimethyl-L-arginine (SDMA). ADMA is a potent inhibitor of nitric-oxide (NO) synthase, and this activity provides mechanism through which the kidney regulates blood pressure.</text>
</comment>
<evidence type="ECO:0000256" key="13">
    <source>
        <dbReference type="ARBA" id="ARBA00039862"/>
    </source>
</evidence>
<dbReference type="EC" id="2.6.1.40" evidence="12"/>
<dbReference type="Gene3D" id="3.40.640.10">
    <property type="entry name" value="Type I PLP-dependent aspartate aminotransferase-like (Major domain)"/>
    <property type="match status" value="1"/>
</dbReference>
<dbReference type="Gene3D" id="3.90.1150.10">
    <property type="entry name" value="Aspartate Aminotransferase, domain 1"/>
    <property type="match status" value="1"/>
</dbReference>
<comment type="subunit">
    <text evidence="4">Homotetramer.</text>
</comment>
<evidence type="ECO:0000256" key="24">
    <source>
        <dbReference type="ARBA" id="ARBA00043777"/>
    </source>
</evidence>
<keyword evidence="10" id="KW-0496">Mitochondrion</keyword>
<comment type="catalytic activity">
    <reaction evidence="33">
        <text>2-oxohexanoate + N(omega),N(omega)-dimethyl-L-arginine = L-2-aminohexanoate + 5-(3,3-dimethylguanidino)-2-oxopentanoate</text>
        <dbReference type="Rhea" id="RHEA:77363"/>
        <dbReference type="ChEBI" id="CHEBI:35177"/>
        <dbReference type="ChEBI" id="CHEBI:58326"/>
        <dbReference type="ChEBI" id="CHEBI:58455"/>
        <dbReference type="ChEBI" id="CHEBI:197301"/>
    </reaction>
</comment>
<evidence type="ECO:0000256" key="3">
    <source>
        <dbReference type="ARBA" id="ARBA00008954"/>
    </source>
</evidence>
<dbReference type="Proteomes" id="UP000663828">
    <property type="component" value="Unassembled WGS sequence"/>
</dbReference>
<accession>A0A813V649</accession>
<protein>
    <recommendedName>
        <fullName evidence="13">Alanine--glyoxylate aminotransferase 2, mitochondrial</fullName>
        <ecNumber evidence="28">2.6.1.18</ecNumber>
        <ecNumber evidence="12">2.6.1.40</ecNumber>
        <ecNumber evidence="5">2.6.1.44</ecNumber>
    </recommendedName>
    <alternativeName>
        <fullName evidence="14">(R)-3-amino-2-methylpropionate--pyruvate transaminase</fullName>
    </alternativeName>
    <alternativeName>
        <fullName evidence="16">Beta-ALAAT II</fullName>
    </alternativeName>
    <alternativeName>
        <fullName evidence="17">Beta-alanine-pyruvate aminotransferase</fullName>
    </alternativeName>
    <alternativeName>
        <fullName evidence="30">D-3-aminoisobutyrate-pyruvate aminotransferase</fullName>
    </alternativeName>
    <alternativeName>
        <fullName evidence="15">D-AIBAT</fullName>
    </alternativeName>
    <alternativeName>
        <fullName evidence="29">D-beta-aminoisobutyrate-pyruvate aminotransferase</fullName>
    </alternativeName>
</protein>
<evidence type="ECO:0000256" key="37">
    <source>
        <dbReference type="ARBA" id="ARBA00049480"/>
    </source>
</evidence>
<evidence type="ECO:0000256" key="39">
    <source>
        <dbReference type="RuleBase" id="RU003560"/>
    </source>
</evidence>
<keyword evidence="41" id="KW-1185">Reference proteome</keyword>
<evidence type="ECO:0000256" key="1">
    <source>
        <dbReference type="ARBA" id="ARBA00001933"/>
    </source>
</evidence>
<evidence type="ECO:0000256" key="36">
    <source>
        <dbReference type="ARBA" id="ARBA00048916"/>
    </source>
</evidence>
<evidence type="ECO:0000256" key="33">
    <source>
        <dbReference type="ARBA" id="ARBA00048500"/>
    </source>
</evidence>
<comment type="catalytic activity">
    <reaction evidence="31">
        <text>N(omega),N(omega)-dimethyl-L-arginine + glyoxylate = 5-(3,3-dimethylguanidino)-2-oxopentanoate + glycine</text>
        <dbReference type="Rhea" id="RHEA:77311"/>
        <dbReference type="ChEBI" id="CHEBI:36655"/>
        <dbReference type="ChEBI" id="CHEBI:57305"/>
        <dbReference type="ChEBI" id="CHEBI:58326"/>
        <dbReference type="ChEBI" id="CHEBI:197301"/>
    </reaction>
</comment>
<evidence type="ECO:0000256" key="35">
    <source>
        <dbReference type="ARBA" id="ARBA00048760"/>
    </source>
</evidence>
<evidence type="ECO:0000313" key="41">
    <source>
        <dbReference type="Proteomes" id="UP000663828"/>
    </source>
</evidence>
<evidence type="ECO:0000256" key="6">
    <source>
        <dbReference type="ARBA" id="ARBA00022576"/>
    </source>
</evidence>
<comment type="similarity">
    <text evidence="3 39">Belongs to the class-III pyridoxal-phosphate-dependent aminotransferase family.</text>
</comment>
<comment type="catalytic activity">
    <reaction evidence="18">
        <text>N(omega),N(omega)-dimethyl-L-arginine + pyruvate = 5-(3,3-dimethylguanidino)-2-oxopentanoate + L-alanine</text>
        <dbReference type="Rhea" id="RHEA:77303"/>
        <dbReference type="ChEBI" id="CHEBI:15361"/>
        <dbReference type="ChEBI" id="CHEBI:57972"/>
        <dbReference type="ChEBI" id="CHEBI:58326"/>
        <dbReference type="ChEBI" id="CHEBI:197301"/>
    </reaction>
</comment>
<evidence type="ECO:0000256" key="11">
    <source>
        <dbReference type="ARBA" id="ARBA00033660"/>
    </source>
</evidence>
<comment type="catalytic activity">
    <reaction evidence="21">
        <text>N(omega),N(omega)-dimethyl-L-arginine + oxaloacetate = 5-(3,3-dimethylguanidino)-2-oxopentanoate + L-aspartate</text>
        <dbReference type="Rhea" id="RHEA:77343"/>
        <dbReference type="ChEBI" id="CHEBI:16452"/>
        <dbReference type="ChEBI" id="CHEBI:29991"/>
        <dbReference type="ChEBI" id="CHEBI:58326"/>
        <dbReference type="ChEBI" id="CHEBI:197301"/>
    </reaction>
</comment>
<evidence type="ECO:0000256" key="8">
    <source>
        <dbReference type="ARBA" id="ARBA00022898"/>
    </source>
</evidence>
<dbReference type="InterPro" id="IPR005814">
    <property type="entry name" value="Aminotrans_3"/>
</dbReference>
<evidence type="ECO:0000256" key="22">
    <source>
        <dbReference type="ARBA" id="ARBA00043751"/>
    </source>
</evidence>
<comment type="catalytic activity">
    <reaction evidence="36">
        <text>oxaloacetate + L-alanine = L-aspartate + pyruvate</text>
        <dbReference type="Rhea" id="RHEA:77347"/>
        <dbReference type="ChEBI" id="CHEBI:15361"/>
        <dbReference type="ChEBI" id="CHEBI:16452"/>
        <dbReference type="ChEBI" id="CHEBI:29991"/>
        <dbReference type="ChEBI" id="CHEBI:57972"/>
    </reaction>
</comment>
<evidence type="ECO:0000256" key="20">
    <source>
        <dbReference type="ARBA" id="ARBA00043726"/>
    </source>
</evidence>
<dbReference type="CDD" id="cd00610">
    <property type="entry name" value="OAT_like"/>
    <property type="match status" value="1"/>
</dbReference>
<comment type="catalytic activity">
    <reaction evidence="22">
        <text>2-oxobutanoate + L-alanine = (2S)-2-aminobutanoate + pyruvate</text>
        <dbReference type="Rhea" id="RHEA:77355"/>
        <dbReference type="ChEBI" id="CHEBI:15361"/>
        <dbReference type="ChEBI" id="CHEBI:16763"/>
        <dbReference type="ChEBI" id="CHEBI:57972"/>
        <dbReference type="ChEBI" id="CHEBI:74359"/>
        <dbReference type="EC" id="2.6.1.44"/>
    </reaction>
</comment>
<evidence type="ECO:0000256" key="19">
    <source>
        <dbReference type="ARBA" id="ARBA00043679"/>
    </source>
</evidence>
<evidence type="ECO:0000256" key="9">
    <source>
        <dbReference type="ARBA" id="ARBA00022946"/>
    </source>
</evidence>
<evidence type="ECO:0000256" key="25">
    <source>
        <dbReference type="ARBA" id="ARBA00043798"/>
    </source>
</evidence>
<dbReference type="PANTHER" id="PTHR45688">
    <property type="match status" value="1"/>
</dbReference>
<dbReference type="Pfam" id="PF00202">
    <property type="entry name" value="Aminotran_3"/>
    <property type="match status" value="1"/>
</dbReference>
<dbReference type="GO" id="GO:0005739">
    <property type="term" value="C:mitochondrion"/>
    <property type="evidence" value="ECO:0007669"/>
    <property type="project" value="UniProtKB-SubCell"/>
</dbReference>
<comment type="caution">
    <text evidence="40">The sequence shown here is derived from an EMBL/GenBank/DDBJ whole genome shotgun (WGS) entry which is preliminary data.</text>
</comment>
<comment type="catalytic activity">
    <reaction evidence="26">
        <text>3-oxopropanoate + L-alanine = beta-alanine + pyruvate</text>
        <dbReference type="Rhea" id="RHEA:14077"/>
        <dbReference type="ChEBI" id="CHEBI:15361"/>
        <dbReference type="ChEBI" id="CHEBI:33190"/>
        <dbReference type="ChEBI" id="CHEBI:57966"/>
        <dbReference type="ChEBI" id="CHEBI:57972"/>
        <dbReference type="EC" id="2.6.1.18"/>
    </reaction>
    <physiologicalReaction direction="right-to-left" evidence="26">
        <dbReference type="Rhea" id="RHEA:14079"/>
    </physiologicalReaction>
</comment>
<keyword evidence="6" id="KW-0032">Aminotransferase</keyword>
<dbReference type="GO" id="GO:0030170">
    <property type="term" value="F:pyridoxal phosphate binding"/>
    <property type="evidence" value="ECO:0007669"/>
    <property type="project" value="InterPro"/>
</dbReference>
<evidence type="ECO:0000256" key="27">
    <source>
        <dbReference type="ARBA" id="ARBA00043826"/>
    </source>
</evidence>
<evidence type="ECO:0000256" key="2">
    <source>
        <dbReference type="ARBA" id="ARBA00004173"/>
    </source>
</evidence>
<comment type="subcellular location">
    <subcellularLocation>
        <location evidence="2">Mitochondrion</location>
    </subcellularLocation>
</comment>
<dbReference type="GO" id="GO:0016223">
    <property type="term" value="F:beta-alanine:pyruvate transaminase activity"/>
    <property type="evidence" value="ECO:0007669"/>
    <property type="project" value="UniProtKB-EC"/>
</dbReference>
<keyword evidence="7" id="KW-0808">Transferase</keyword>
<proteinExistence type="inferred from homology"/>
<dbReference type="PIRSF" id="PIRSF000521">
    <property type="entry name" value="Transaminase_4ab_Lys_Orn"/>
    <property type="match status" value="1"/>
</dbReference>
<evidence type="ECO:0000256" key="32">
    <source>
        <dbReference type="ARBA" id="ARBA00048264"/>
    </source>
</evidence>
<comment type="catalytic activity">
    <reaction evidence="11">
        <text>glyoxylate + L-alanine = glycine + pyruvate</text>
        <dbReference type="Rhea" id="RHEA:24248"/>
        <dbReference type="ChEBI" id="CHEBI:15361"/>
        <dbReference type="ChEBI" id="CHEBI:36655"/>
        <dbReference type="ChEBI" id="CHEBI:57305"/>
        <dbReference type="ChEBI" id="CHEBI:57972"/>
        <dbReference type="EC" id="2.6.1.44"/>
    </reaction>
    <physiologicalReaction direction="left-to-right" evidence="11">
        <dbReference type="Rhea" id="RHEA:24249"/>
    </physiologicalReaction>
</comment>
<evidence type="ECO:0000256" key="10">
    <source>
        <dbReference type="ARBA" id="ARBA00023128"/>
    </source>
</evidence>
<evidence type="ECO:0000256" key="38">
    <source>
        <dbReference type="ARBA" id="ARBA00058068"/>
    </source>
</evidence>
<comment type="catalytic activity">
    <reaction evidence="35">
        <text>N(omega)-methyl-L-arginine + glyoxylate = 5-(3-methylguanidino)-2-oxopentanoate + glycine</text>
        <dbReference type="Rhea" id="RHEA:77323"/>
        <dbReference type="ChEBI" id="CHEBI:36655"/>
        <dbReference type="ChEBI" id="CHEBI:57305"/>
        <dbReference type="ChEBI" id="CHEBI:114953"/>
        <dbReference type="ChEBI" id="CHEBI:197314"/>
    </reaction>
</comment>
<organism evidence="40 41">
    <name type="scientific">Adineta ricciae</name>
    <name type="common">Rotifer</name>
    <dbReference type="NCBI Taxonomy" id="249248"/>
    <lineage>
        <taxon>Eukaryota</taxon>
        <taxon>Metazoa</taxon>
        <taxon>Spiralia</taxon>
        <taxon>Gnathifera</taxon>
        <taxon>Rotifera</taxon>
        <taxon>Eurotatoria</taxon>
        <taxon>Bdelloidea</taxon>
        <taxon>Adinetida</taxon>
        <taxon>Adinetidae</taxon>
        <taxon>Adineta</taxon>
    </lineage>
</organism>
<dbReference type="InterPro" id="IPR049704">
    <property type="entry name" value="Aminotrans_3_PPA_site"/>
</dbReference>
<evidence type="ECO:0000256" key="16">
    <source>
        <dbReference type="ARBA" id="ARBA00042611"/>
    </source>
</evidence>
<evidence type="ECO:0000256" key="4">
    <source>
        <dbReference type="ARBA" id="ARBA00011881"/>
    </source>
</evidence>
<evidence type="ECO:0000313" key="40">
    <source>
        <dbReference type="EMBL" id="CAF0833457.1"/>
    </source>
</evidence>
<dbReference type="PANTHER" id="PTHR45688:SF3">
    <property type="entry name" value="ALANINE--GLYOXYLATE AMINOTRANSFERASE 2, MITOCHONDRIAL"/>
    <property type="match status" value="1"/>
</dbReference>
<keyword evidence="9" id="KW-0809">Transit peptide</keyword>
<dbReference type="EMBL" id="CAJNOR010000189">
    <property type="protein sequence ID" value="CAF0833457.1"/>
    <property type="molecule type" value="Genomic_DNA"/>
</dbReference>
<gene>
    <name evidence="40" type="ORF">XAT740_LOCUS4584</name>
</gene>
<dbReference type="InterPro" id="IPR015421">
    <property type="entry name" value="PyrdxlP-dep_Trfase_major"/>
</dbReference>
<evidence type="ECO:0000256" key="28">
    <source>
        <dbReference type="ARBA" id="ARBA00044055"/>
    </source>
</evidence>
<dbReference type="InterPro" id="IPR015424">
    <property type="entry name" value="PyrdxlP-dep_Trfase"/>
</dbReference>
<comment type="catalytic activity">
    <reaction evidence="32">
        <text>L-ornithine + glyoxylate = 5-amino-2-oxopentanoate + glycine</text>
        <dbReference type="Rhea" id="RHEA:77331"/>
        <dbReference type="ChEBI" id="CHEBI:36655"/>
        <dbReference type="ChEBI" id="CHEBI:46911"/>
        <dbReference type="ChEBI" id="CHEBI:57305"/>
        <dbReference type="ChEBI" id="CHEBI:58802"/>
    </reaction>
</comment>
<dbReference type="SUPFAM" id="SSF53383">
    <property type="entry name" value="PLP-dependent transferases"/>
    <property type="match status" value="1"/>
</dbReference>
<dbReference type="AlphaFoldDB" id="A0A813V649"/>
<dbReference type="EC" id="2.6.1.44" evidence="5"/>
<comment type="cofactor">
    <cofactor evidence="1">
        <name>pyridoxal 5'-phosphate</name>
        <dbReference type="ChEBI" id="CHEBI:597326"/>
    </cofactor>
</comment>
<sequence>MLLRSFHTPSKQIIRAASTNQNSIGEFFSQHLSFPFLQYKEHLHVARAEKQFIYDTAGKRYLDFFAGIVTVGVGHCHPKLIEAANKQMNKYWHLSTYYLQDTVKDYATKLLEHFKDDPQLSVCLFVNSGSEANDLALHLAREYTKQHEVISLRNSYHGVVQSTLGLTNIAGFKRSYVPGSRVAMNPDPYRGIWGGRYCRDSPIQTNRSCNCSKDHCQASDRYVEQLEELLNFEVSKKKVAGMWIESIQGYGGTVQFPKGYVKRATELVQQNGGLYVADEVQSGFGRTGTHFWGYQAHGAKPDIVIMAKAIANGFPFAAIVTRPEIAKTVGTYFNTYGGNPIGCAVASAVLDVIREEKLQENALQVGTHLLERLAKLRDQLPDVIGDVRGKGLLIGMEMVTDKETRKPFPSEKMNAILDRCRHNGLLIGKGGNFGSVFRIKPPMCITKEDADFAVDVLEDAIRKEL</sequence>
<keyword evidence="8 39" id="KW-0663">Pyridoxal phosphate</keyword>
<evidence type="ECO:0000256" key="12">
    <source>
        <dbReference type="ARBA" id="ARBA00039130"/>
    </source>
</evidence>
<reference evidence="40" key="1">
    <citation type="submission" date="2021-02" db="EMBL/GenBank/DDBJ databases">
        <authorList>
            <person name="Nowell W R."/>
        </authorList>
    </citation>
    <scope>NUCLEOTIDE SEQUENCE</scope>
</reference>
<evidence type="ECO:0000256" key="34">
    <source>
        <dbReference type="ARBA" id="ARBA00048560"/>
    </source>
</evidence>
<dbReference type="InterPro" id="IPR015422">
    <property type="entry name" value="PyrdxlP-dep_Trfase_small"/>
</dbReference>
<dbReference type="EC" id="2.6.1.18" evidence="28"/>
<name>A0A813V649_ADIRI</name>
<dbReference type="GO" id="GO:0008453">
    <property type="term" value="F:alanine-glyoxylate transaminase activity"/>
    <property type="evidence" value="ECO:0007669"/>
    <property type="project" value="UniProtKB-EC"/>
</dbReference>
<dbReference type="GO" id="GO:0009436">
    <property type="term" value="P:glyoxylate catabolic process"/>
    <property type="evidence" value="ECO:0007669"/>
    <property type="project" value="TreeGrafter"/>
</dbReference>
<comment type="catalytic activity">
    <reaction evidence="27">
        <text>2-oxopentanoate + N(omega),N(omega)-dimethyl-L-arginine = 5-(3,3-dimethylguanidino)-2-oxopentanoate + L-2-aminopentanoate</text>
        <dbReference type="Rhea" id="RHEA:77359"/>
        <dbReference type="ChEBI" id="CHEBI:28644"/>
        <dbReference type="ChEBI" id="CHEBI:58326"/>
        <dbReference type="ChEBI" id="CHEBI:58441"/>
        <dbReference type="ChEBI" id="CHEBI:197301"/>
    </reaction>
</comment>
<evidence type="ECO:0000256" key="5">
    <source>
        <dbReference type="ARBA" id="ARBA00013049"/>
    </source>
</evidence>
<evidence type="ECO:0000256" key="31">
    <source>
        <dbReference type="ARBA" id="ARBA00047892"/>
    </source>
</evidence>
<evidence type="ECO:0000256" key="17">
    <source>
        <dbReference type="ARBA" id="ARBA00042669"/>
    </source>
</evidence>
<evidence type="ECO:0000256" key="14">
    <source>
        <dbReference type="ARBA" id="ARBA00041662"/>
    </source>
</evidence>
<evidence type="ECO:0000256" key="7">
    <source>
        <dbReference type="ARBA" id="ARBA00022679"/>
    </source>
</evidence>
<dbReference type="GO" id="GO:0047305">
    <property type="term" value="F:(R)-3-amino-2-methylpropionate-pyruvate transaminase activity"/>
    <property type="evidence" value="ECO:0007669"/>
    <property type="project" value="UniProtKB-EC"/>
</dbReference>